<dbReference type="AlphaFoldDB" id="A0A7W7CHN7"/>
<dbReference type="InterPro" id="IPR027417">
    <property type="entry name" value="P-loop_NTPase"/>
</dbReference>
<dbReference type="Gene3D" id="3.40.50.300">
    <property type="entry name" value="P-loop containing nucleotide triphosphate hydrolases"/>
    <property type="match status" value="1"/>
</dbReference>
<dbReference type="Gene3D" id="1.25.40.10">
    <property type="entry name" value="Tetratricopeptide repeat domain"/>
    <property type="match status" value="2"/>
</dbReference>
<feature type="domain" description="NB-ARC" evidence="1">
    <location>
        <begin position="61"/>
        <end position="219"/>
    </location>
</feature>
<evidence type="ECO:0000313" key="2">
    <source>
        <dbReference type="EMBL" id="MBB4679908.1"/>
    </source>
</evidence>
<dbReference type="RefSeq" id="WP_185005603.1">
    <property type="nucleotide sequence ID" value="NZ_BAAAUI010000017.1"/>
</dbReference>
<name>A0A7W7CHN7_9PSEU</name>
<evidence type="ECO:0000259" key="1">
    <source>
        <dbReference type="Pfam" id="PF00931"/>
    </source>
</evidence>
<comment type="caution">
    <text evidence="2">The sequence shown here is derived from an EMBL/GenBank/DDBJ whole genome shotgun (WGS) entry which is preliminary data.</text>
</comment>
<dbReference type="SMART" id="SM00028">
    <property type="entry name" value="TPR"/>
    <property type="match status" value="5"/>
</dbReference>
<dbReference type="Pfam" id="PF13374">
    <property type="entry name" value="TPR_10"/>
    <property type="match status" value="1"/>
</dbReference>
<dbReference type="SUPFAM" id="SSF48452">
    <property type="entry name" value="TPR-like"/>
    <property type="match status" value="1"/>
</dbReference>
<dbReference type="Pfam" id="PF00931">
    <property type="entry name" value="NB-ARC"/>
    <property type="match status" value="1"/>
</dbReference>
<reference evidence="2 3" key="1">
    <citation type="submission" date="2020-08" db="EMBL/GenBank/DDBJ databases">
        <title>Sequencing the genomes of 1000 actinobacteria strains.</title>
        <authorList>
            <person name="Klenk H.-P."/>
        </authorList>
    </citation>
    <scope>NUCLEOTIDE SEQUENCE [LARGE SCALE GENOMIC DNA]</scope>
    <source>
        <strain evidence="2 3">DSM 44230</strain>
    </source>
</reference>
<dbReference type="GO" id="GO:0043531">
    <property type="term" value="F:ADP binding"/>
    <property type="evidence" value="ECO:0007669"/>
    <property type="project" value="InterPro"/>
</dbReference>
<protein>
    <submittedName>
        <fullName evidence="2">Tetratricopeptide (TPR) repeat protein</fullName>
    </submittedName>
</protein>
<dbReference type="EMBL" id="JACHMH010000001">
    <property type="protein sequence ID" value="MBB4679908.1"/>
    <property type="molecule type" value="Genomic_DNA"/>
</dbReference>
<dbReference type="InterPro" id="IPR002182">
    <property type="entry name" value="NB-ARC"/>
</dbReference>
<accession>A0A7W7CHN7</accession>
<organism evidence="2 3">
    <name type="scientific">Crossiella cryophila</name>
    <dbReference type="NCBI Taxonomy" id="43355"/>
    <lineage>
        <taxon>Bacteria</taxon>
        <taxon>Bacillati</taxon>
        <taxon>Actinomycetota</taxon>
        <taxon>Actinomycetes</taxon>
        <taxon>Pseudonocardiales</taxon>
        <taxon>Pseudonocardiaceae</taxon>
        <taxon>Crossiella</taxon>
    </lineage>
</organism>
<gene>
    <name evidence="2" type="ORF">HNR67_006026</name>
</gene>
<dbReference type="PANTHER" id="PTHR47691">
    <property type="entry name" value="REGULATOR-RELATED"/>
    <property type="match status" value="1"/>
</dbReference>
<dbReference type="SUPFAM" id="SSF52540">
    <property type="entry name" value="P-loop containing nucleoside triphosphate hydrolases"/>
    <property type="match status" value="1"/>
</dbReference>
<dbReference type="Proteomes" id="UP000533598">
    <property type="component" value="Unassembled WGS sequence"/>
</dbReference>
<evidence type="ECO:0000313" key="3">
    <source>
        <dbReference type="Proteomes" id="UP000533598"/>
    </source>
</evidence>
<dbReference type="InterPro" id="IPR019734">
    <property type="entry name" value="TPR_rpt"/>
</dbReference>
<keyword evidence="3" id="KW-1185">Reference proteome</keyword>
<dbReference type="PRINTS" id="PR00364">
    <property type="entry name" value="DISEASERSIST"/>
</dbReference>
<dbReference type="Pfam" id="PF13424">
    <property type="entry name" value="TPR_12"/>
    <property type="match status" value="2"/>
</dbReference>
<sequence>MADPPGAHNQFRGGDPGAVVQAGSIHHLTFTGTGTPPVVPRQLPLAVPGFTGRAEQLAALDALLAEGGAVVISAVDGTAGVGKTTLAVHWAHRVQQHFPDGTLFVNLRGYGPATPANPEEVLAGFLQALGVAAERIPLGVEAQAGLYRSVLAGRRVLIVLDNANAVEQVRSLLPGSPGCMVLITSRSSLTGLVVGEAANRFTLDLLNPAEAYQLLRTTLGEARIAAEPLAVAALIRYCARLPLALRIAAAHPYATVGELVTEMAEDRARLDILSDTGDQTLAVRAVFDWSYRKLADEQARMFRRLGLHPGPEISLPVAAALGETGLNPARRLLSALADAHLLQRVARDRYRLHDLLRAYAAELVETEDCARLQRILFEWYAHHAKVAYQVAAPALASWFPILETPTAAHPVITFSEAAVAWGWAAEERDNLVAVARSSADCAEEDLALVLLTAVVGFLFARESAVDELELNRLRLQLARRVGNRVAEVAALNCMGVTLQELSLLEEAFQAYQGAAGLARELGDRRREAGALLNLGYWCNHQERYVEALDYLQEALPLSGGAQRGRQEGAIESHLSVAHAGLGNYEQALRHAKRAVVLQRQAPDRLAESWSLELMARAHQGLRAHRQAVALYEQSLSTNEYRPYGRARCLQMLGISLCHMGETARAIECWQEALAIFEDFGDHRATSVQALLTQAKPTHPPPTTPPQPPPPA</sequence>
<dbReference type="PANTHER" id="PTHR47691:SF3">
    <property type="entry name" value="HTH-TYPE TRANSCRIPTIONAL REGULATOR RV0890C-RELATED"/>
    <property type="match status" value="1"/>
</dbReference>
<proteinExistence type="predicted"/>
<dbReference type="InterPro" id="IPR011990">
    <property type="entry name" value="TPR-like_helical_dom_sf"/>
</dbReference>